<dbReference type="EMBL" id="AKGD01000001">
    <property type="protein sequence ID" value="EIT72204.1"/>
    <property type="molecule type" value="Genomic_DNA"/>
</dbReference>
<name>I7ZJT9_9GAMM</name>
<sequence>MRPDTTINASDKSRQEPTEKSLHDLQESGSDFGNFFPKHHVLLAFEQEQQARDTQRALEDAGFKELKAIDDREMEAASQKGLDSASPIAATGASLKMVELHNKLAKEGCHFLLVKAEGDEQTEALMNTVRQRPFRLAQKYHRLVIEVLH</sequence>
<feature type="compositionally biased region" description="Basic and acidic residues" evidence="1">
    <location>
        <begin position="11"/>
        <end position="26"/>
    </location>
</feature>
<evidence type="ECO:0000313" key="3">
    <source>
        <dbReference type="Proteomes" id="UP000003704"/>
    </source>
</evidence>
<feature type="compositionally biased region" description="Polar residues" evidence="1">
    <location>
        <begin position="1"/>
        <end position="10"/>
    </location>
</feature>
<dbReference type="STRING" id="1172194.WQQ_23410"/>
<evidence type="ECO:0000313" key="2">
    <source>
        <dbReference type="EMBL" id="EIT72204.1"/>
    </source>
</evidence>
<feature type="region of interest" description="Disordered" evidence="1">
    <location>
        <begin position="1"/>
        <end position="32"/>
    </location>
</feature>
<reference evidence="2 3" key="1">
    <citation type="journal article" date="2012" name="J. Bacteriol.">
        <title>Genome Sequence of n-Alkane-Degrading Hydrocarboniphaga effusa Strain AP103T (ATCC BAA-332T).</title>
        <authorList>
            <person name="Chang H.K."/>
            <person name="Zylstra G.J."/>
            <person name="Chae J.C."/>
        </authorList>
    </citation>
    <scope>NUCLEOTIDE SEQUENCE [LARGE SCALE GENOMIC DNA]</scope>
    <source>
        <strain evidence="2 3">AP103</strain>
    </source>
</reference>
<evidence type="ECO:0000256" key="1">
    <source>
        <dbReference type="SAM" id="MobiDB-lite"/>
    </source>
</evidence>
<gene>
    <name evidence="2" type="ORF">WQQ_23410</name>
</gene>
<comment type="caution">
    <text evidence="2">The sequence shown here is derived from an EMBL/GenBank/DDBJ whole genome shotgun (WGS) entry which is preliminary data.</text>
</comment>
<dbReference type="Proteomes" id="UP000003704">
    <property type="component" value="Unassembled WGS sequence"/>
</dbReference>
<organism evidence="2 3">
    <name type="scientific">Hydrocarboniphaga effusa AP103</name>
    <dbReference type="NCBI Taxonomy" id="1172194"/>
    <lineage>
        <taxon>Bacteria</taxon>
        <taxon>Pseudomonadati</taxon>
        <taxon>Pseudomonadota</taxon>
        <taxon>Gammaproteobacteria</taxon>
        <taxon>Nevskiales</taxon>
        <taxon>Nevskiaceae</taxon>
        <taxon>Hydrocarboniphaga</taxon>
    </lineage>
</organism>
<protein>
    <submittedName>
        <fullName evidence="2">Uncharacterized protein</fullName>
    </submittedName>
</protein>
<accession>I7ZJT9</accession>
<proteinExistence type="predicted"/>
<keyword evidence="3" id="KW-1185">Reference proteome</keyword>
<dbReference type="AlphaFoldDB" id="I7ZJT9"/>